<protein>
    <submittedName>
        <fullName evidence="1">Uncharacterized protein</fullName>
    </submittedName>
</protein>
<keyword evidence="2" id="KW-1185">Reference proteome</keyword>
<accession>A0A6A6PX54</accession>
<gene>
    <name evidence="1" type="ORF">BDY17DRAFT_296000</name>
</gene>
<organism evidence="1 2">
    <name type="scientific">Neohortaea acidophila</name>
    <dbReference type="NCBI Taxonomy" id="245834"/>
    <lineage>
        <taxon>Eukaryota</taxon>
        <taxon>Fungi</taxon>
        <taxon>Dikarya</taxon>
        <taxon>Ascomycota</taxon>
        <taxon>Pezizomycotina</taxon>
        <taxon>Dothideomycetes</taxon>
        <taxon>Dothideomycetidae</taxon>
        <taxon>Mycosphaerellales</taxon>
        <taxon>Teratosphaeriaceae</taxon>
        <taxon>Neohortaea</taxon>
    </lineage>
</organism>
<dbReference type="Proteomes" id="UP000799767">
    <property type="component" value="Unassembled WGS sequence"/>
</dbReference>
<dbReference type="AlphaFoldDB" id="A0A6A6PX54"/>
<name>A0A6A6PX54_9PEZI</name>
<dbReference type="PANTHER" id="PTHR36986">
    <property type="entry name" value="UPF0643 PROTEIN PB2B2.08"/>
    <property type="match status" value="1"/>
</dbReference>
<sequence length="244" mass="28000">MLQSPLQPRPFTLGRGKDVSVTEPVVSVVEVASDTEDNSKAQQRQRQPDDVDLAISRLDLNATHMKSSPYDDPVNHLNLQELELPYRLFALALTQFNNIRPDYATAPYVESFNLPFVFSVLRRLCERHGIHWQRTEFYLVIFRSQLHRTADRVRLGELDKNSHEEACASGGLLTYWFGSPDADMRNLATCIWRNRADAAAGGKGPEHRKARMSAREMYESISFHTHKLVVEEGAMSWHLEDYRD</sequence>
<dbReference type="GeneID" id="54474389"/>
<dbReference type="RefSeq" id="XP_033591181.1">
    <property type="nucleotide sequence ID" value="XM_033733387.1"/>
</dbReference>
<evidence type="ECO:0000313" key="1">
    <source>
        <dbReference type="EMBL" id="KAF2484612.1"/>
    </source>
</evidence>
<proteinExistence type="predicted"/>
<dbReference type="EMBL" id="MU001634">
    <property type="protein sequence ID" value="KAF2484612.1"/>
    <property type="molecule type" value="Genomic_DNA"/>
</dbReference>
<reference evidence="1" key="1">
    <citation type="journal article" date="2020" name="Stud. Mycol.">
        <title>101 Dothideomycetes genomes: a test case for predicting lifestyles and emergence of pathogens.</title>
        <authorList>
            <person name="Haridas S."/>
            <person name="Albert R."/>
            <person name="Binder M."/>
            <person name="Bloem J."/>
            <person name="Labutti K."/>
            <person name="Salamov A."/>
            <person name="Andreopoulos B."/>
            <person name="Baker S."/>
            <person name="Barry K."/>
            <person name="Bills G."/>
            <person name="Bluhm B."/>
            <person name="Cannon C."/>
            <person name="Castanera R."/>
            <person name="Culley D."/>
            <person name="Daum C."/>
            <person name="Ezra D."/>
            <person name="Gonzalez J."/>
            <person name="Henrissat B."/>
            <person name="Kuo A."/>
            <person name="Liang C."/>
            <person name="Lipzen A."/>
            <person name="Lutzoni F."/>
            <person name="Magnuson J."/>
            <person name="Mondo S."/>
            <person name="Nolan M."/>
            <person name="Ohm R."/>
            <person name="Pangilinan J."/>
            <person name="Park H.-J."/>
            <person name="Ramirez L."/>
            <person name="Alfaro M."/>
            <person name="Sun H."/>
            <person name="Tritt A."/>
            <person name="Yoshinaga Y."/>
            <person name="Zwiers L.-H."/>
            <person name="Turgeon B."/>
            <person name="Goodwin S."/>
            <person name="Spatafora J."/>
            <person name="Crous P."/>
            <person name="Grigoriev I."/>
        </authorList>
    </citation>
    <scope>NUCLEOTIDE SEQUENCE</scope>
    <source>
        <strain evidence="1">CBS 113389</strain>
    </source>
</reference>
<dbReference type="PANTHER" id="PTHR36986:SF1">
    <property type="entry name" value="UPF0643 PROTEIN PB2B2.08"/>
    <property type="match status" value="1"/>
</dbReference>
<dbReference type="OrthoDB" id="2140489at2759"/>
<evidence type="ECO:0000313" key="2">
    <source>
        <dbReference type="Proteomes" id="UP000799767"/>
    </source>
</evidence>